<comment type="similarity">
    <text evidence="2">Belongs to the FtsK/SpoIIIE/SftA family.</text>
</comment>
<keyword evidence="4" id="KW-0132">Cell division</keyword>
<feature type="transmembrane region" description="Helical" evidence="15">
    <location>
        <begin position="167"/>
        <end position="198"/>
    </location>
</feature>
<dbReference type="SUPFAM" id="SSF52540">
    <property type="entry name" value="P-loop containing nucleoside triphosphate hydrolases"/>
    <property type="match status" value="1"/>
</dbReference>
<comment type="subcellular location">
    <subcellularLocation>
        <location evidence="1">Cell membrane</location>
        <topology evidence="1">Multi-pass membrane protein</topology>
    </subcellularLocation>
</comment>
<keyword evidence="3" id="KW-1003">Cell membrane</keyword>
<feature type="domain" description="FtsK" evidence="16">
    <location>
        <begin position="479"/>
        <end position="683"/>
    </location>
</feature>
<dbReference type="InterPro" id="IPR018541">
    <property type="entry name" value="Ftsk_gamma"/>
</dbReference>
<dbReference type="InterPro" id="IPR036388">
    <property type="entry name" value="WH-like_DNA-bd_sf"/>
</dbReference>
<dbReference type="GO" id="GO:0005886">
    <property type="term" value="C:plasma membrane"/>
    <property type="evidence" value="ECO:0007669"/>
    <property type="project" value="UniProtKB-SubCell"/>
</dbReference>
<evidence type="ECO:0000313" key="17">
    <source>
        <dbReference type="EMBL" id="RCW38642.1"/>
    </source>
</evidence>
<evidence type="ECO:0000256" key="13">
    <source>
        <dbReference type="PROSITE-ProRule" id="PRU00289"/>
    </source>
</evidence>
<dbReference type="AlphaFoldDB" id="A0A368VBZ2"/>
<evidence type="ECO:0000256" key="7">
    <source>
        <dbReference type="ARBA" id="ARBA00022829"/>
    </source>
</evidence>
<feature type="compositionally biased region" description="Basic and acidic residues" evidence="14">
    <location>
        <begin position="210"/>
        <end position="228"/>
    </location>
</feature>
<keyword evidence="10" id="KW-0238">DNA-binding</keyword>
<evidence type="ECO:0000256" key="8">
    <source>
        <dbReference type="ARBA" id="ARBA00022840"/>
    </source>
</evidence>
<dbReference type="PANTHER" id="PTHR22683:SF41">
    <property type="entry name" value="DNA TRANSLOCASE FTSK"/>
    <property type="match status" value="1"/>
</dbReference>
<feature type="transmembrane region" description="Helical" evidence="15">
    <location>
        <begin position="124"/>
        <end position="147"/>
    </location>
</feature>
<feature type="transmembrane region" description="Helical" evidence="15">
    <location>
        <begin position="30"/>
        <end position="54"/>
    </location>
</feature>
<feature type="compositionally biased region" description="Basic and acidic residues" evidence="14">
    <location>
        <begin position="235"/>
        <end position="246"/>
    </location>
</feature>
<evidence type="ECO:0000256" key="2">
    <source>
        <dbReference type="ARBA" id="ARBA00006474"/>
    </source>
</evidence>
<keyword evidence="12" id="KW-0131">Cell cycle</keyword>
<evidence type="ECO:0000256" key="15">
    <source>
        <dbReference type="SAM" id="Phobius"/>
    </source>
</evidence>
<dbReference type="Gene3D" id="1.10.10.10">
    <property type="entry name" value="Winged helix-like DNA-binding domain superfamily/Winged helix DNA-binding domain"/>
    <property type="match status" value="1"/>
</dbReference>
<dbReference type="PANTHER" id="PTHR22683">
    <property type="entry name" value="SPORULATION PROTEIN RELATED"/>
    <property type="match status" value="1"/>
</dbReference>
<dbReference type="PROSITE" id="PS50901">
    <property type="entry name" value="FTSK"/>
    <property type="match status" value="1"/>
</dbReference>
<feature type="compositionally biased region" description="Polar residues" evidence="14">
    <location>
        <begin position="259"/>
        <end position="277"/>
    </location>
</feature>
<keyword evidence="18" id="KW-1185">Reference proteome</keyword>
<evidence type="ECO:0000256" key="11">
    <source>
        <dbReference type="ARBA" id="ARBA00023136"/>
    </source>
</evidence>
<feature type="region of interest" description="Disordered" evidence="14">
    <location>
        <begin position="210"/>
        <end position="283"/>
    </location>
</feature>
<comment type="caution">
    <text evidence="17">The sequence shown here is derived from an EMBL/GenBank/DDBJ whole genome shotgun (WGS) entry which is preliminary data.</text>
</comment>
<dbReference type="Proteomes" id="UP000252733">
    <property type="component" value="Unassembled WGS sequence"/>
</dbReference>
<proteinExistence type="inferred from homology"/>
<dbReference type="Pfam" id="PF01580">
    <property type="entry name" value="FtsK_SpoIIIE"/>
    <property type="match status" value="1"/>
</dbReference>
<feature type="transmembrane region" description="Helical" evidence="15">
    <location>
        <begin position="97"/>
        <end position="117"/>
    </location>
</feature>
<dbReference type="InterPro" id="IPR027417">
    <property type="entry name" value="P-loop_NTPase"/>
</dbReference>
<keyword evidence="6 13" id="KW-0547">Nucleotide-binding</keyword>
<dbReference type="InterPro" id="IPR050206">
    <property type="entry name" value="FtsK/SpoIIIE/SftA"/>
</dbReference>
<reference evidence="17 18" key="1">
    <citation type="submission" date="2018-07" db="EMBL/GenBank/DDBJ databases">
        <title>Freshwater and sediment microbial communities from various areas in North America, analyzing microbe dynamics in response to fracking.</title>
        <authorList>
            <person name="Lamendella R."/>
        </authorList>
    </citation>
    <scope>NUCLEOTIDE SEQUENCE [LARGE SCALE GENOMIC DNA]</scope>
    <source>
        <strain evidence="17 18">160A</strain>
    </source>
</reference>
<keyword evidence="9 15" id="KW-1133">Transmembrane helix</keyword>
<dbReference type="EMBL" id="QPIZ01000003">
    <property type="protein sequence ID" value="RCW38642.1"/>
    <property type="molecule type" value="Genomic_DNA"/>
</dbReference>
<keyword evidence="8 13" id="KW-0067">ATP-binding</keyword>
<name>A0A368VBZ2_9BACT</name>
<dbReference type="InterPro" id="IPR036390">
    <property type="entry name" value="WH_DNA-bd_sf"/>
</dbReference>
<evidence type="ECO:0000256" key="9">
    <source>
        <dbReference type="ARBA" id="ARBA00022989"/>
    </source>
</evidence>
<dbReference type="Gene3D" id="3.30.980.40">
    <property type="match status" value="1"/>
</dbReference>
<dbReference type="RefSeq" id="WP_114436413.1">
    <property type="nucleotide sequence ID" value="NZ_QPIZ01000003.1"/>
</dbReference>
<feature type="binding site" evidence="13">
    <location>
        <begin position="496"/>
        <end position="503"/>
    </location>
    <ligand>
        <name>ATP</name>
        <dbReference type="ChEBI" id="CHEBI:30616"/>
    </ligand>
</feature>
<protein>
    <submittedName>
        <fullName evidence="17">S-DNA-T family DNA segregation ATPase FtsK/SpoIIIE</fullName>
    </submittedName>
</protein>
<evidence type="ECO:0000256" key="3">
    <source>
        <dbReference type="ARBA" id="ARBA00022475"/>
    </source>
</evidence>
<dbReference type="Pfam" id="PF17854">
    <property type="entry name" value="FtsK_alpha"/>
    <property type="match status" value="1"/>
</dbReference>
<evidence type="ECO:0000259" key="16">
    <source>
        <dbReference type="PROSITE" id="PS50901"/>
    </source>
</evidence>
<dbReference type="Gene3D" id="3.40.50.300">
    <property type="entry name" value="P-loop containing nucleotide triphosphate hydrolases"/>
    <property type="match status" value="1"/>
</dbReference>
<dbReference type="InterPro" id="IPR002543">
    <property type="entry name" value="FtsK_dom"/>
</dbReference>
<organism evidence="17 18">
    <name type="scientific">Marinilabilia salmonicolor</name>
    <dbReference type="NCBI Taxonomy" id="989"/>
    <lineage>
        <taxon>Bacteria</taxon>
        <taxon>Pseudomonadati</taxon>
        <taxon>Bacteroidota</taxon>
        <taxon>Bacteroidia</taxon>
        <taxon>Marinilabiliales</taxon>
        <taxon>Marinilabiliaceae</taxon>
        <taxon>Marinilabilia</taxon>
    </lineage>
</organism>
<dbReference type="SMART" id="SM00843">
    <property type="entry name" value="Ftsk_gamma"/>
    <property type="match status" value="1"/>
</dbReference>
<dbReference type="Pfam" id="PF13491">
    <property type="entry name" value="FtsK_4TM"/>
    <property type="match status" value="1"/>
</dbReference>
<dbReference type="InterPro" id="IPR041027">
    <property type="entry name" value="FtsK_alpha"/>
</dbReference>
<evidence type="ECO:0000256" key="12">
    <source>
        <dbReference type="ARBA" id="ARBA00023306"/>
    </source>
</evidence>
<evidence type="ECO:0000256" key="5">
    <source>
        <dbReference type="ARBA" id="ARBA00022692"/>
    </source>
</evidence>
<evidence type="ECO:0000256" key="10">
    <source>
        <dbReference type="ARBA" id="ARBA00023125"/>
    </source>
</evidence>
<dbReference type="Pfam" id="PF09397">
    <property type="entry name" value="FtsK_gamma"/>
    <property type="match status" value="1"/>
</dbReference>
<evidence type="ECO:0000313" key="18">
    <source>
        <dbReference type="Proteomes" id="UP000252733"/>
    </source>
</evidence>
<keyword evidence="11 15" id="KW-0472">Membrane</keyword>
<dbReference type="GO" id="GO:0007059">
    <property type="term" value="P:chromosome segregation"/>
    <property type="evidence" value="ECO:0007669"/>
    <property type="project" value="UniProtKB-KW"/>
</dbReference>
<dbReference type="GO" id="GO:0005524">
    <property type="term" value="F:ATP binding"/>
    <property type="evidence" value="ECO:0007669"/>
    <property type="project" value="UniProtKB-UniRule"/>
</dbReference>
<dbReference type="SUPFAM" id="SSF46785">
    <property type="entry name" value="Winged helix' DNA-binding domain"/>
    <property type="match status" value="1"/>
</dbReference>
<keyword evidence="5 15" id="KW-0812">Transmembrane</keyword>
<dbReference type="GO" id="GO:0051301">
    <property type="term" value="P:cell division"/>
    <property type="evidence" value="ECO:0007669"/>
    <property type="project" value="UniProtKB-KW"/>
</dbReference>
<keyword evidence="7" id="KW-0159">Chromosome partition</keyword>
<accession>A0A368VBZ2</accession>
<evidence type="ECO:0000256" key="1">
    <source>
        <dbReference type="ARBA" id="ARBA00004651"/>
    </source>
</evidence>
<sequence length="834" mass="92961">MSNGKKTTKRKRSQKSGLSKWETNLKNFKFRFISGLLLVALSFYLALAFMSFFFTGFADRSKFDIAFWDFIKNAEITVENWTGKFGAWLADTFINDWFGVASTSVVVLLFMTGIKLVGAKIMKLSTAFAHAALITIWISLTLGFFFIDSVNDRYLLLGGAHGYFLSTWLQAAIGWAGTFILIVVSLFAYLSFSFDWFIGFVSRPFHKKEATRETQMEPENQKDEEIPKDSVSAAETEKHQSDKPLDEDLSLERAVSGLSDVSSPVKQNPEATGNASDHQAKEIHDEEILEMDFKPENTDKSLEHDGDEDLELKIEKAAREEMMEHNEDQPLGDYDPTLDLSSYKLPTFDLLDDHEAGSGQVGEEELISNKNKIVKTLEDYKIQIKSIKATVGPTITLYEIVPAPGVRISKIKNLEDDIALSLAALGIRIIAPIPGRGTIGIEVPNSEPEIVSMRSIITSRKFQNSKFELPIAFGKTISNETYMIDLTKAPHMLVAGATGQGKSVGLNAIITSLLYKKHPSQLKFVLVDPKKVELNIYSKIEKHFLAKLPDEEESIITDVQRVVATLHSLTIEMDQRYDLLKKAHARNMKEYNHKFVKRQLNPEKGHRFLPYIVVIIDEFADLIMTAGKDVEMPIARIAQLARAVGIHMIIATQRPSTNIITGVIKANFPTRVAFKVASMIDSRTILDSPGANQLIGRGDMLITQGSDLIRVQCAFVDTPEVEKINDYVGAQQGYPSAMILPEYTGGDSEGAEPGEVDLSKRDSMFEEAAKVVVANQSGSTSLIQRRFSIGYNRAGRIIDQLEAAGVVGPFEGSKARQVLIPDEYQLEKLFDNIK</sequence>
<dbReference type="InterPro" id="IPR025199">
    <property type="entry name" value="FtsK_4TM"/>
</dbReference>
<gene>
    <name evidence="17" type="ORF">DFO77_103111</name>
</gene>
<dbReference type="GO" id="GO:0003677">
    <property type="term" value="F:DNA binding"/>
    <property type="evidence" value="ECO:0007669"/>
    <property type="project" value="UniProtKB-KW"/>
</dbReference>
<evidence type="ECO:0000256" key="6">
    <source>
        <dbReference type="ARBA" id="ARBA00022741"/>
    </source>
</evidence>
<evidence type="ECO:0000256" key="4">
    <source>
        <dbReference type="ARBA" id="ARBA00022618"/>
    </source>
</evidence>
<evidence type="ECO:0000256" key="14">
    <source>
        <dbReference type="SAM" id="MobiDB-lite"/>
    </source>
</evidence>